<name>A0AAD4EVV4_9PEZI</name>
<evidence type="ECO:0000259" key="7">
    <source>
        <dbReference type="PROSITE" id="PS50056"/>
    </source>
</evidence>
<evidence type="ECO:0000313" key="8">
    <source>
        <dbReference type="EMBL" id="KAG7288125.1"/>
    </source>
</evidence>
<dbReference type="Pfam" id="PF00782">
    <property type="entry name" value="DSPc"/>
    <property type="match status" value="1"/>
</dbReference>
<reference evidence="8" key="1">
    <citation type="submission" date="2023-02" db="EMBL/GenBank/DDBJ databases">
        <authorList>
            <person name="Palmer J.M."/>
        </authorList>
    </citation>
    <scope>NUCLEOTIDE SEQUENCE</scope>
    <source>
        <strain evidence="8">FW57</strain>
    </source>
</reference>
<evidence type="ECO:0000256" key="1">
    <source>
        <dbReference type="ARBA" id="ARBA00008601"/>
    </source>
</evidence>
<evidence type="ECO:0000256" key="3">
    <source>
        <dbReference type="ARBA" id="ARBA00022801"/>
    </source>
</evidence>
<accession>A0AAD4EVV4</accession>
<feature type="region of interest" description="Disordered" evidence="5">
    <location>
        <begin position="16"/>
        <end position="42"/>
    </location>
</feature>
<proteinExistence type="inferred from homology"/>
<evidence type="ECO:0000313" key="9">
    <source>
        <dbReference type="Proteomes" id="UP001197093"/>
    </source>
</evidence>
<dbReference type="PANTHER" id="PTHR10159:SF519">
    <property type="entry name" value="DUAL SPECIFICITY PROTEIN PHOSPHATASE MPK3"/>
    <property type="match status" value="1"/>
</dbReference>
<dbReference type="PROSITE" id="PS50054">
    <property type="entry name" value="TYR_PHOSPHATASE_DUAL"/>
    <property type="match status" value="1"/>
</dbReference>
<dbReference type="EMBL" id="JAHCVI010000003">
    <property type="protein sequence ID" value="KAG7288125.1"/>
    <property type="molecule type" value="Genomic_DNA"/>
</dbReference>
<dbReference type="InterPro" id="IPR020422">
    <property type="entry name" value="TYR_PHOSPHATASE_DUAL_dom"/>
</dbReference>
<keyword evidence="3" id="KW-0378">Hydrolase</keyword>
<dbReference type="SMART" id="SM00195">
    <property type="entry name" value="DSPc"/>
    <property type="match status" value="1"/>
</dbReference>
<gene>
    <name evidence="8" type="ORF">NEMBOFW57_007648</name>
</gene>
<feature type="compositionally biased region" description="Polar residues" evidence="5">
    <location>
        <begin position="367"/>
        <end position="376"/>
    </location>
</feature>
<dbReference type="InterPro" id="IPR029021">
    <property type="entry name" value="Prot-tyrosine_phosphatase-like"/>
</dbReference>
<dbReference type="GO" id="GO:0043409">
    <property type="term" value="P:negative regulation of MAPK cascade"/>
    <property type="evidence" value="ECO:0007669"/>
    <property type="project" value="TreeGrafter"/>
</dbReference>
<feature type="region of interest" description="Disordered" evidence="5">
    <location>
        <begin position="363"/>
        <end position="393"/>
    </location>
</feature>
<dbReference type="GO" id="GO:0004725">
    <property type="term" value="F:protein tyrosine phosphatase activity"/>
    <property type="evidence" value="ECO:0007669"/>
    <property type="project" value="UniProtKB-EC"/>
</dbReference>
<dbReference type="Gene3D" id="3.90.190.10">
    <property type="entry name" value="Protein tyrosine phosphatase superfamily"/>
    <property type="match status" value="1"/>
</dbReference>
<dbReference type="GO" id="GO:0005737">
    <property type="term" value="C:cytoplasm"/>
    <property type="evidence" value="ECO:0007669"/>
    <property type="project" value="TreeGrafter"/>
</dbReference>
<dbReference type="AlphaFoldDB" id="A0AAD4EVV4"/>
<organism evidence="8 9">
    <name type="scientific">Staphylotrichum longicolle</name>
    <dbReference type="NCBI Taxonomy" id="669026"/>
    <lineage>
        <taxon>Eukaryota</taxon>
        <taxon>Fungi</taxon>
        <taxon>Dikarya</taxon>
        <taxon>Ascomycota</taxon>
        <taxon>Pezizomycotina</taxon>
        <taxon>Sordariomycetes</taxon>
        <taxon>Sordariomycetidae</taxon>
        <taxon>Sordariales</taxon>
        <taxon>Chaetomiaceae</taxon>
        <taxon>Staphylotrichum</taxon>
    </lineage>
</organism>
<dbReference type="InterPro" id="IPR000340">
    <property type="entry name" value="Dual-sp_phosphatase_cat-dom"/>
</dbReference>
<dbReference type="PROSITE" id="PS00383">
    <property type="entry name" value="TYR_PHOSPHATASE_1"/>
    <property type="match status" value="1"/>
</dbReference>
<keyword evidence="4" id="KW-0904">Protein phosphatase</keyword>
<dbReference type="CDD" id="cd14498">
    <property type="entry name" value="DSP"/>
    <property type="match status" value="1"/>
</dbReference>
<dbReference type="Proteomes" id="UP001197093">
    <property type="component" value="Unassembled WGS sequence"/>
</dbReference>
<feature type="domain" description="Tyrosine-protein phosphatase" evidence="6">
    <location>
        <begin position="156"/>
        <end position="334"/>
    </location>
</feature>
<evidence type="ECO:0000256" key="5">
    <source>
        <dbReference type="SAM" id="MobiDB-lite"/>
    </source>
</evidence>
<feature type="domain" description="Tyrosine specific protein phosphatases" evidence="7">
    <location>
        <begin position="272"/>
        <end position="313"/>
    </location>
</feature>
<sequence>MPPCTCLTCTQSLNNTLPSSLPPGTTDDDRWASFGQMDPDEDLSTPEEVAALREFAEAYRTAEQPPLVAEAARRLMSLSEERVPCDGDHDKGSRVAWLLWQAGLAMPHHQTAILEVVDAVEAMPRLEATEEQERRFGKEKLEKWRGLEEFWCGFWGEKYQINDSLCLGDYDAGLKVPILREHNITAIVSMSDGPDSRWGKTRNRMLVPADRHLFIPWLDSSTQDLLVQMPEICDFIDKMLDMPPSPKPRVPLLASEVESGIAPDSELDEIIPPRVLVHCNMGISRSATAVIAYLMRKTGRSLEDVLAEVKQKRKIKPNPNFMEQLRVWDEVGYNPWQDEERTVPKEPYRVYLEGRAARLKAKGLTGNEPTWPQQLTGKKVVLDSSDEHRPVSD</sequence>
<dbReference type="InterPro" id="IPR000387">
    <property type="entry name" value="Tyr_Pase_dom"/>
</dbReference>
<comment type="similarity">
    <text evidence="1">Belongs to the protein-tyrosine phosphatase family. Non-receptor class dual specificity subfamily.</text>
</comment>
<evidence type="ECO:0000256" key="4">
    <source>
        <dbReference type="ARBA" id="ARBA00022912"/>
    </source>
</evidence>
<evidence type="ECO:0000256" key="2">
    <source>
        <dbReference type="ARBA" id="ARBA00013064"/>
    </source>
</evidence>
<dbReference type="SUPFAM" id="SSF52799">
    <property type="entry name" value="(Phosphotyrosine protein) phosphatases II"/>
    <property type="match status" value="1"/>
</dbReference>
<dbReference type="EC" id="3.1.3.48" evidence="2"/>
<comment type="caution">
    <text evidence="8">The sequence shown here is derived from an EMBL/GenBank/DDBJ whole genome shotgun (WGS) entry which is preliminary data.</text>
</comment>
<dbReference type="PANTHER" id="PTHR10159">
    <property type="entry name" value="DUAL SPECIFICITY PROTEIN PHOSPHATASE"/>
    <property type="match status" value="1"/>
</dbReference>
<evidence type="ECO:0000259" key="6">
    <source>
        <dbReference type="PROSITE" id="PS50054"/>
    </source>
</evidence>
<keyword evidence="9" id="KW-1185">Reference proteome</keyword>
<dbReference type="PROSITE" id="PS50056">
    <property type="entry name" value="TYR_PHOSPHATASE_2"/>
    <property type="match status" value="1"/>
</dbReference>
<dbReference type="InterPro" id="IPR016130">
    <property type="entry name" value="Tyr_Pase_AS"/>
</dbReference>
<protein>
    <recommendedName>
        <fullName evidence="2">protein-tyrosine-phosphatase</fullName>
        <ecNumber evidence="2">3.1.3.48</ecNumber>
    </recommendedName>
</protein>